<evidence type="ECO:0000256" key="1">
    <source>
        <dbReference type="SAM" id="MobiDB-lite"/>
    </source>
</evidence>
<organism evidence="3 4">
    <name type="scientific">Brassica cretica</name>
    <name type="common">Mustard</name>
    <dbReference type="NCBI Taxonomy" id="69181"/>
    <lineage>
        <taxon>Eukaryota</taxon>
        <taxon>Viridiplantae</taxon>
        <taxon>Streptophyta</taxon>
        <taxon>Embryophyta</taxon>
        <taxon>Tracheophyta</taxon>
        <taxon>Spermatophyta</taxon>
        <taxon>Magnoliopsida</taxon>
        <taxon>eudicotyledons</taxon>
        <taxon>Gunneridae</taxon>
        <taxon>Pentapetalae</taxon>
        <taxon>rosids</taxon>
        <taxon>malvids</taxon>
        <taxon>Brassicales</taxon>
        <taxon>Brassicaceae</taxon>
        <taxon>Brassiceae</taxon>
        <taxon>Brassica</taxon>
    </lineage>
</organism>
<dbReference type="PANTHER" id="PTHR45023:SF4">
    <property type="entry name" value="GLYCINE-RICH PROTEIN-RELATED"/>
    <property type="match status" value="1"/>
</dbReference>
<evidence type="ECO:0000259" key="2">
    <source>
        <dbReference type="PROSITE" id="PS50090"/>
    </source>
</evidence>
<dbReference type="Proteomes" id="UP000712600">
    <property type="component" value="Unassembled WGS sequence"/>
</dbReference>
<sequence length="302" mass="34313">MDSHPYTQTTKFVELLNSQQSIVFGLSEDSVQLSSSQVPIFGSQRTEDSNFGEDTHAERREKRKWTPIDDVVLISSWLNTSKDPVVSNEQKSGAFWKRIAAYFAASPKVQGCEHREAAHCKKHWHKINDQVNKFCGAYEAASRERSISQNESDVLKLAHEIFFKNHKKKFNLEHAWIDLRNDQKWCELNSSKTEGSVKRRKLDDGANSSTSYASETNTSEADQATTRPPGLKASKGHGKQKTKAEAKSVSEFQTMWNINTEDLAMKERMSKMKLLDSLIAKQEPLAEYEVALKKKLITELLS</sequence>
<dbReference type="PANTHER" id="PTHR45023">
    <property type="match status" value="1"/>
</dbReference>
<name>A0A8S9RH70_BRACR</name>
<gene>
    <name evidence="3" type="ORF">F2Q69_00062145</name>
</gene>
<accession>A0A8S9RH70</accession>
<dbReference type="InterPro" id="IPR001005">
    <property type="entry name" value="SANT/Myb"/>
</dbReference>
<dbReference type="EMBL" id="QGKX02000095">
    <property type="protein sequence ID" value="KAF3571777.1"/>
    <property type="molecule type" value="Genomic_DNA"/>
</dbReference>
<dbReference type="PROSITE" id="PS50090">
    <property type="entry name" value="MYB_LIKE"/>
    <property type="match status" value="1"/>
</dbReference>
<reference evidence="3" key="1">
    <citation type="submission" date="2019-12" db="EMBL/GenBank/DDBJ databases">
        <title>Genome sequencing and annotation of Brassica cretica.</title>
        <authorList>
            <person name="Studholme D.J."/>
            <person name="Sarris P."/>
        </authorList>
    </citation>
    <scope>NUCLEOTIDE SEQUENCE</scope>
    <source>
        <strain evidence="3">PFS-109/04</strain>
        <tissue evidence="3">Leaf</tissue>
    </source>
</reference>
<evidence type="ECO:0000313" key="3">
    <source>
        <dbReference type="EMBL" id="KAF3571777.1"/>
    </source>
</evidence>
<evidence type="ECO:0000313" key="4">
    <source>
        <dbReference type="Proteomes" id="UP000712600"/>
    </source>
</evidence>
<comment type="caution">
    <text evidence="3">The sequence shown here is derived from an EMBL/GenBank/DDBJ whole genome shotgun (WGS) entry which is preliminary data.</text>
</comment>
<proteinExistence type="predicted"/>
<feature type="domain" description="Myb-like" evidence="2">
    <location>
        <begin position="57"/>
        <end position="128"/>
    </location>
</feature>
<dbReference type="AlphaFoldDB" id="A0A8S9RH70"/>
<protein>
    <recommendedName>
        <fullName evidence="2">Myb-like domain-containing protein</fullName>
    </recommendedName>
</protein>
<feature type="compositionally biased region" description="Polar residues" evidence="1">
    <location>
        <begin position="206"/>
        <end position="226"/>
    </location>
</feature>
<feature type="region of interest" description="Disordered" evidence="1">
    <location>
        <begin position="196"/>
        <end position="246"/>
    </location>
</feature>